<sequence length="487" mass="52458">MAAGLSQRQRDALLRQFALGRARVLAIGIDDYDPDCGFAPRTTSRKDALGFADCFRDIPQLGADAGAVRTLVPGRGTMPSRGEIVKALRELVKSSAAGDRLIVYFSGRAHRLAGDPAAYLVPQDAFAADDPGCLVSLALVEQILAGSPAAHRLMILDVCVTGPGTSPVTEFEDSLRDTASVAILASFTADAPSTTRSPNPQHSLFTALLLPALRGEEPEALTGRLLTVPSLHEFLSAAVRRWSGSARSGQRLFLHESADTPVLADFSGPLLSPGAFELDGRLFDSVELTGDPRPVSVKEILKDLSRTHYSQSYLEQRANAALGEHLAEDLGRVVSRLRTRFKWASSVVTAEGAGVTFPDGHYTVRYEATEKTRGVLVEELALQPAWLDAQGQMGALLECLQLEPDRIRFALRRGCEPARCVPKLEASGWQITSELAHKVEAEHGDCTLILEKHALTLVDLPLRQLFAEAPDRDAVRTAAAALAVFNG</sequence>
<comment type="caution">
    <text evidence="1">The sequence shown here is derived from an EMBL/GenBank/DDBJ whole genome shotgun (WGS) entry which is preliminary data.</text>
</comment>
<keyword evidence="2" id="KW-1185">Reference proteome</keyword>
<dbReference type="Gene3D" id="3.40.50.1460">
    <property type="match status" value="1"/>
</dbReference>
<dbReference type="Proteomes" id="UP001217838">
    <property type="component" value="Unassembled WGS sequence"/>
</dbReference>
<protein>
    <submittedName>
        <fullName evidence="1">Caspase family protein</fullName>
    </submittedName>
</protein>
<dbReference type="RefSeq" id="WP_271998876.1">
    <property type="nucleotide sequence ID" value="NZ_JAQNDN010000007.1"/>
</dbReference>
<gene>
    <name evidence="1" type="ORF">POL58_15640</name>
</gene>
<evidence type="ECO:0000313" key="1">
    <source>
        <dbReference type="EMBL" id="MDC0669184.1"/>
    </source>
</evidence>
<name>A0ABT5B4Y8_9BACT</name>
<evidence type="ECO:0000313" key="2">
    <source>
        <dbReference type="Proteomes" id="UP001217838"/>
    </source>
</evidence>
<proteinExistence type="predicted"/>
<reference evidence="1 2" key="1">
    <citation type="submission" date="2022-11" db="EMBL/GenBank/DDBJ databases">
        <title>Minimal conservation of predation-associated metabolite biosynthetic gene clusters underscores biosynthetic potential of Myxococcota including descriptions for ten novel species: Archangium lansinium sp. nov., Myxococcus landrumus sp. nov., Nannocystis bai.</title>
        <authorList>
            <person name="Ahearne A."/>
            <person name="Stevens C."/>
            <person name="Dowd S."/>
        </authorList>
    </citation>
    <scope>NUCLEOTIDE SEQUENCE [LARGE SCALE GENOMIC DNA]</scope>
    <source>
        <strain evidence="1 2">NCELM</strain>
    </source>
</reference>
<organism evidence="1 2">
    <name type="scientific">Nannocystis radixulma</name>
    <dbReference type="NCBI Taxonomy" id="2995305"/>
    <lineage>
        <taxon>Bacteria</taxon>
        <taxon>Pseudomonadati</taxon>
        <taxon>Myxococcota</taxon>
        <taxon>Polyangia</taxon>
        <taxon>Nannocystales</taxon>
        <taxon>Nannocystaceae</taxon>
        <taxon>Nannocystis</taxon>
    </lineage>
</organism>
<accession>A0ABT5B4Y8</accession>
<dbReference type="EMBL" id="JAQNDN010000007">
    <property type="protein sequence ID" value="MDC0669184.1"/>
    <property type="molecule type" value="Genomic_DNA"/>
</dbReference>